<evidence type="ECO:0000256" key="1">
    <source>
        <dbReference type="SAM" id="SignalP"/>
    </source>
</evidence>
<reference evidence="2" key="2">
    <citation type="journal article" date="2015" name="Fish Shellfish Immunol.">
        <title>Early steps in the European eel (Anguilla anguilla)-Vibrio vulnificus interaction in the gills: Role of the RtxA13 toxin.</title>
        <authorList>
            <person name="Callol A."/>
            <person name="Pajuelo D."/>
            <person name="Ebbesson L."/>
            <person name="Teles M."/>
            <person name="MacKenzie S."/>
            <person name="Amaro C."/>
        </authorList>
    </citation>
    <scope>NUCLEOTIDE SEQUENCE</scope>
</reference>
<feature type="chain" id="PRO_5002433738" evidence="1">
    <location>
        <begin position="21"/>
        <end position="60"/>
    </location>
</feature>
<name>A0A0E9VLC0_ANGAN</name>
<reference evidence="2" key="1">
    <citation type="submission" date="2014-11" db="EMBL/GenBank/DDBJ databases">
        <authorList>
            <person name="Amaro Gonzalez C."/>
        </authorList>
    </citation>
    <scope>NUCLEOTIDE SEQUENCE</scope>
</reference>
<feature type="signal peptide" evidence="1">
    <location>
        <begin position="1"/>
        <end position="20"/>
    </location>
</feature>
<dbReference type="EMBL" id="GBXM01029766">
    <property type="protein sequence ID" value="JAH78811.1"/>
    <property type="molecule type" value="Transcribed_RNA"/>
</dbReference>
<protein>
    <submittedName>
        <fullName evidence="2">Uncharacterized protein</fullName>
    </submittedName>
</protein>
<evidence type="ECO:0000313" key="2">
    <source>
        <dbReference type="EMBL" id="JAH78811.1"/>
    </source>
</evidence>
<proteinExistence type="predicted"/>
<dbReference type="AlphaFoldDB" id="A0A0E9VLC0"/>
<organism evidence="2">
    <name type="scientific">Anguilla anguilla</name>
    <name type="common">European freshwater eel</name>
    <name type="synonym">Muraena anguilla</name>
    <dbReference type="NCBI Taxonomy" id="7936"/>
    <lineage>
        <taxon>Eukaryota</taxon>
        <taxon>Metazoa</taxon>
        <taxon>Chordata</taxon>
        <taxon>Craniata</taxon>
        <taxon>Vertebrata</taxon>
        <taxon>Euteleostomi</taxon>
        <taxon>Actinopterygii</taxon>
        <taxon>Neopterygii</taxon>
        <taxon>Teleostei</taxon>
        <taxon>Anguilliformes</taxon>
        <taxon>Anguillidae</taxon>
        <taxon>Anguilla</taxon>
    </lineage>
</organism>
<accession>A0A0E9VLC0</accession>
<keyword evidence="1" id="KW-0732">Signal</keyword>
<sequence length="60" mass="6477">MDGFAILCLLLPMLIKTVLGMVSLALAASQDRFLGQVANDNNPVKQVSYLTLVVDSHIDC</sequence>